<dbReference type="SUPFAM" id="SSF55811">
    <property type="entry name" value="Nudix"/>
    <property type="match status" value="1"/>
</dbReference>
<dbReference type="Proteomes" id="UP000302163">
    <property type="component" value="Chromosome"/>
</dbReference>
<dbReference type="PROSITE" id="PS51462">
    <property type="entry name" value="NUDIX"/>
    <property type="match status" value="1"/>
</dbReference>
<dbReference type="PIRSF" id="PIRSF018427">
    <property type="entry name" value="Isopntndiph_ism"/>
    <property type="match status" value="1"/>
</dbReference>
<comment type="subunit">
    <text evidence="10">Homodimer.</text>
</comment>
<keyword evidence="4 10" id="KW-0963">Cytoplasm</keyword>
<feature type="binding site" evidence="10">
    <location>
        <position position="108"/>
    </location>
    <ligand>
        <name>Mn(2+)</name>
        <dbReference type="ChEBI" id="CHEBI:29035"/>
    </ligand>
</feature>
<comment type="catalytic activity">
    <reaction evidence="10">
        <text>isopentenyl diphosphate = dimethylallyl diphosphate</text>
        <dbReference type="Rhea" id="RHEA:23284"/>
        <dbReference type="ChEBI" id="CHEBI:57623"/>
        <dbReference type="ChEBI" id="CHEBI:128769"/>
        <dbReference type="EC" id="5.3.3.2"/>
    </reaction>
</comment>
<dbReference type="PANTHER" id="PTHR10885:SF0">
    <property type="entry name" value="ISOPENTENYL-DIPHOSPHATE DELTA-ISOMERASE"/>
    <property type="match status" value="1"/>
</dbReference>
<evidence type="ECO:0000256" key="6">
    <source>
        <dbReference type="ARBA" id="ARBA00022842"/>
    </source>
</evidence>
<dbReference type="PANTHER" id="PTHR10885">
    <property type="entry name" value="ISOPENTENYL-DIPHOSPHATE DELTA-ISOMERASE"/>
    <property type="match status" value="1"/>
</dbReference>
<evidence type="ECO:0000256" key="5">
    <source>
        <dbReference type="ARBA" id="ARBA00022723"/>
    </source>
</evidence>
<dbReference type="GO" id="GO:0004452">
    <property type="term" value="F:isopentenyl-diphosphate delta-isomerase activity"/>
    <property type="evidence" value="ECO:0007669"/>
    <property type="project" value="UniProtKB-UniRule"/>
</dbReference>
<evidence type="ECO:0000256" key="11">
    <source>
        <dbReference type="PIRSR" id="PIRSR018427-1"/>
    </source>
</evidence>
<reference evidence="13 14" key="1">
    <citation type="submission" date="2019-05" db="EMBL/GenBank/DDBJ databases">
        <title>Complete genome sequence of Izhakiella calystegiae KSNA2, an endophyte isolated from beach morning glory (Calystegia soldanella).</title>
        <authorList>
            <person name="Jiang L."/>
            <person name="Jeong J.C."/>
            <person name="Kim C.Y."/>
            <person name="Kim D.H."/>
            <person name="Kim S.W."/>
            <person name="Lee j."/>
        </authorList>
    </citation>
    <scope>NUCLEOTIDE SEQUENCE [LARGE SCALE GENOMIC DNA]</scope>
    <source>
        <strain evidence="13 14">KSNA2</strain>
    </source>
</reference>
<dbReference type="NCBIfam" id="NF002995">
    <property type="entry name" value="PRK03759.1"/>
    <property type="match status" value="1"/>
</dbReference>
<dbReference type="HAMAP" id="MF_00202">
    <property type="entry name" value="Idi"/>
    <property type="match status" value="1"/>
</dbReference>
<dbReference type="InterPro" id="IPR056375">
    <property type="entry name" value="Idi_bact"/>
</dbReference>
<keyword evidence="6 10" id="KW-0460">Magnesium</keyword>
<protein>
    <recommendedName>
        <fullName evidence="3 10">Isopentenyl-diphosphate Delta-isomerase</fullName>
        <shortName evidence="10">IPP isomerase</shortName>
        <ecNumber evidence="3 10">5.3.3.2</ecNumber>
    </recommendedName>
    <alternativeName>
        <fullName evidence="10">IPP:DMAPP isomerase</fullName>
    </alternativeName>
    <alternativeName>
        <fullName evidence="10">Isopentenyl pyrophosphate isomerase</fullName>
    </alternativeName>
</protein>
<dbReference type="AlphaFoldDB" id="A0A4P8YKR8"/>
<comment type="pathway">
    <text evidence="1 10">Isoprenoid biosynthesis; dimethylallyl diphosphate biosynthesis; dimethylallyl diphosphate from isopentenyl diphosphate: step 1/1.</text>
</comment>
<sequence length="172" mass="19810">MDVILVDDSDNDVGVMEKLEAHRRGELHRAITIYVFNTAGELLLQRRASSKYHCGGLWSNTCCGHPLPGETTENAARRRLREEMGIGCELRFQFNFQYRLTLPGGMIENEYGHIYFGVSDERPVLNPEEADNFGYQTLAEVEKDIVARPGRYTPWFTLVFPRIRNHPFTFPE</sequence>
<comment type="subcellular location">
    <subcellularLocation>
        <location evidence="10">Cytoplasm</location>
    </subcellularLocation>
</comment>
<feature type="binding site" evidence="10">
    <location>
        <position position="22"/>
    </location>
    <ligand>
        <name>Mn(2+)</name>
        <dbReference type="ChEBI" id="CHEBI:29035"/>
    </ligand>
</feature>
<dbReference type="CDD" id="cd02885">
    <property type="entry name" value="NUDIX_IPP_Isomerase"/>
    <property type="match status" value="1"/>
</dbReference>
<dbReference type="UniPathway" id="UPA00059">
    <property type="reaction ID" value="UER00104"/>
</dbReference>
<dbReference type="GO" id="GO:0005737">
    <property type="term" value="C:cytoplasm"/>
    <property type="evidence" value="ECO:0007669"/>
    <property type="project" value="UniProtKB-SubCell"/>
</dbReference>
<dbReference type="InterPro" id="IPR011876">
    <property type="entry name" value="IsopentenylPP_isomerase_typ1"/>
</dbReference>
<comment type="cofactor">
    <cofactor evidence="10">
        <name>Mg(2+)</name>
        <dbReference type="ChEBI" id="CHEBI:18420"/>
    </cofactor>
    <text evidence="10">Binds 1 Mg(2+) ion per subunit. The magnesium ion binds only when substrate is bound.</text>
</comment>
<dbReference type="RefSeq" id="WP_138097521.1">
    <property type="nucleotide sequence ID" value="NZ_CP040428.1"/>
</dbReference>
<keyword evidence="5 10" id="KW-0479">Metal-binding</keyword>
<comment type="function">
    <text evidence="10">Catalyzes the 1,3-allylic rearrangement of the homoallylic substrate isopentenyl (IPP) to its highly electrophilic allylic isomer, dimethylallyl diphosphate (DMAPP).</text>
</comment>
<evidence type="ECO:0000313" key="13">
    <source>
        <dbReference type="EMBL" id="QCT21365.1"/>
    </source>
</evidence>
<dbReference type="GO" id="GO:0050992">
    <property type="term" value="P:dimethylallyl diphosphate biosynthetic process"/>
    <property type="evidence" value="ECO:0007669"/>
    <property type="project" value="UniProtKB-UniRule"/>
</dbReference>
<evidence type="ECO:0000256" key="7">
    <source>
        <dbReference type="ARBA" id="ARBA00023211"/>
    </source>
</evidence>
<dbReference type="NCBIfam" id="TIGR02150">
    <property type="entry name" value="IPP_isom_1"/>
    <property type="match status" value="1"/>
</dbReference>
<evidence type="ECO:0000256" key="9">
    <source>
        <dbReference type="ARBA" id="ARBA00023235"/>
    </source>
</evidence>
<comment type="similarity">
    <text evidence="2 10">Belongs to the IPP isomerase type 1 family.</text>
</comment>
<dbReference type="InterPro" id="IPR015797">
    <property type="entry name" value="NUDIX_hydrolase-like_dom_sf"/>
</dbReference>
<dbReference type="GO" id="GO:0008299">
    <property type="term" value="P:isoprenoid biosynthetic process"/>
    <property type="evidence" value="ECO:0007669"/>
    <property type="project" value="UniProtKB-UniRule"/>
</dbReference>
<keyword evidence="9 10" id="KW-0413">Isomerase</keyword>
<dbReference type="KEGG" id="izh:FEM41_17790"/>
<evidence type="ECO:0000313" key="14">
    <source>
        <dbReference type="Proteomes" id="UP000302163"/>
    </source>
</evidence>
<dbReference type="EC" id="5.3.3.2" evidence="3 10"/>
<dbReference type="OrthoDB" id="9809458at2"/>
<keyword evidence="14" id="KW-1185">Reference proteome</keyword>
<feature type="binding site" evidence="10">
    <location>
        <position position="28"/>
    </location>
    <ligand>
        <name>Mn(2+)</name>
        <dbReference type="ChEBI" id="CHEBI:29035"/>
    </ligand>
</feature>
<evidence type="ECO:0000256" key="3">
    <source>
        <dbReference type="ARBA" id="ARBA00012057"/>
    </source>
</evidence>
<feature type="binding site" evidence="10">
    <location>
        <position position="83"/>
    </location>
    <ligand>
        <name>Mg(2+)</name>
        <dbReference type="ChEBI" id="CHEBI:18420"/>
    </ligand>
</feature>
<name>A0A4P8YKR8_9ENTR</name>
<feature type="active site" evidence="10 11">
    <location>
        <position position="63"/>
    </location>
</feature>
<evidence type="ECO:0000256" key="2">
    <source>
        <dbReference type="ARBA" id="ARBA00007579"/>
    </source>
</evidence>
<evidence type="ECO:0000256" key="1">
    <source>
        <dbReference type="ARBA" id="ARBA00004826"/>
    </source>
</evidence>
<dbReference type="GO" id="GO:0046872">
    <property type="term" value="F:metal ion binding"/>
    <property type="evidence" value="ECO:0007669"/>
    <property type="project" value="UniProtKB-KW"/>
</dbReference>
<dbReference type="EMBL" id="CP040428">
    <property type="protein sequence ID" value="QCT21365.1"/>
    <property type="molecule type" value="Genomic_DNA"/>
</dbReference>
<evidence type="ECO:0000259" key="12">
    <source>
        <dbReference type="PROSITE" id="PS51462"/>
    </source>
</evidence>
<keyword evidence="8 10" id="KW-0414">Isoprene biosynthesis</keyword>
<organism evidence="13 14">
    <name type="scientific">Jejubacter calystegiae</name>
    <dbReference type="NCBI Taxonomy" id="2579935"/>
    <lineage>
        <taxon>Bacteria</taxon>
        <taxon>Pseudomonadati</taxon>
        <taxon>Pseudomonadota</taxon>
        <taxon>Gammaproteobacteria</taxon>
        <taxon>Enterobacterales</taxon>
        <taxon>Enterobacteriaceae</taxon>
        <taxon>Jejubacter</taxon>
    </lineage>
</organism>
<dbReference type="Pfam" id="PF00293">
    <property type="entry name" value="NUDIX"/>
    <property type="match status" value="1"/>
</dbReference>
<gene>
    <name evidence="10" type="primary">idi</name>
    <name evidence="13" type="ORF">FEM41_17790</name>
</gene>
<accession>A0A4P8YKR8</accession>
<feature type="domain" description="Nudix hydrolase" evidence="12">
    <location>
        <begin position="26"/>
        <end position="158"/>
    </location>
</feature>
<feature type="binding site" evidence="10">
    <location>
        <position position="110"/>
    </location>
    <ligand>
        <name>Mn(2+)</name>
        <dbReference type="ChEBI" id="CHEBI:29035"/>
    </ligand>
</feature>
<evidence type="ECO:0000256" key="4">
    <source>
        <dbReference type="ARBA" id="ARBA00022490"/>
    </source>
</evidence>
<feature type="binding site" evidence="10">
    <location>
        <position position="65"/>
    </location>
    <ligand>
        <name>Mn(2+)</name>
        <dbReference type="ChEBI" id="CHEBI:29035"/>
    </ligand>
</feature>
<evidence type="ECO:0000256" key="10">
    <source>
        <dbReference type="HAMAP-Rule" id="MF_00202"/>
    </source>
</evidence>
<proteinExistence type="inferred from homology"/>
<comment type="cofactor">
    <cofactor evidence="10">
        <name>Mn(2+)</name>
        <dbReference type="ChEBI" id="CHEBI:29035"/>
    </cofactor>
    <text evidence="10">Binds 1 Mn(2+) ion per subunit.</text>
</comment>
<evidence type="ECO:0000256" key="8">
    <source>
        <dbReference type="ARBA" id="ARBA00023229"/>
    </source>
</evidence>
<dbReference type="InterPro" id="IPR000086">
    <property type="entry name" value="NUDIX_hydrolase_dom"/>
</dbReference>
<keyword evidence="7 10" id="KW-0464">Manganese</keyword>
<dbReference type="Gene3D" id="3.90.79.10">
    <property type="entry name" value="Nucleoside Triphosphate Pyrophosphohydrolase"/>
    <property type="match status" value="1"/>
</dbReference>
<feature type="active site" evidence="10 11">
    <location>
        <position position="110"/>
    </location>
</feature>